<reference evidence="2" key="1">
    <citation type="journal article" date="2014" name="Int. J. Syst. Evol. Microbiol.">
        <title>Complete genome sequence of Corynebacterium casei LMG S-19264T (=DSM 44701T), isolated from a smear-ripened cheese.</title>
        <authorList>
            <consortium name="US DOE Joint Genome Institute (JGI-PGF)"/>
            <person name="Walter F."/>
            <person name="Albersmeier A."/>
            <person name="Kalinowski J."/>
            <person name="Ruckert C."/>
        </authorList>
    </citation>
    <scope>NUCLEOTIDE SEQUENCE</scope>
    <source>
        <strain evidence="2">CGMCC 1.14984</strain>
    </source>
</reference>
<dbReference type="Proteomes" id="UP000621856">
    <property type="component" value="Unassembled WGS sequence"/>
</dbReference>
<sequence length="68" mass="7339">MVKGAFRVEFRDHVAELGPGDFIVVPRGVEHRTASDEEAEVLIFEPADVVNTGDAAVSEFTAPLGEKI</sequence>
<reference evidence="2" key="2">
    <citation type="submission" date="2020-09" db="EMBL/GenBank/DDBJ databases">
        <authorList>
            <person name="Sun Q."/>
            <person name="Zhou Y."/>
        </authorList>
    </citation>
    <scope>NUCLEOTIDE SEQUENCE</scope>
    <source>
        <strain evidence="2">CGMCC 1.14984</strain>
    </source>
</reference>
<evidence type="ECO:0000313" key="3">
    <source>
        <dbReference type="Proteomes" id="UP000621856"/>
    </source>
</evidence>
<dbReference type="EMBL" id="BMGZ01000003">
    <property type="protein sequence ID" value="GGI00340.1"/>
    <property type="molecule type" value="Genomic_DNA"/>
</dbReference>
<dbReference type="InterPro" id="IPR013096">
    <property type="entry name" value="Cupin_2"/>
</dbReference>
<feature type="domain" description="Cupin type-2" evidence="1">
    <location>
        <begin position="2"/>
        <end position="42"/>
    </location>
</feature>
<name>A0A8J3A8U4_9PROT</name>
<proteinExistence type="predicted"/>
<dbReference type="Gene3D" id="2.60.120.10">
    <property type="entry name" value="Jelly Rolls"/>
    <property type="match status" value="1"/>
</dbReference>
<dbReference type="AlphaFoldDB" id="A0A8J3A8U4"/>
<dbReference type="InterPro" id="IPR011051">
    <property type="entry name" value="RmlC_Cupin_sf"/>
</dbReference>
<organism evidence="2 3">
    <name type="scientific">Aquisalinus luteolus</name>
    <dbReference type="NCBI Taxonomy" id="1566827"/>
    <lineage>
        <taxon>Bacteria</taxon>
        <taxon>Pseudomonadati</taxon>
        <taxon>Pseudomonadota</taxon>
        <taxon>Alphaproteobacteria</taxon>
        <taxon>Parvularculales</taxon>
        <taxon>Parvularculaceae</taxon>
        <taxon>Aquisalinus</taxon>
    </lineage>
</organism>
<comment type="caution">
    <text evidence="2">The sequence shown here is derived from an EMBL/GenBank/DDBJ whole genome shotgun (WGS) entry which is preliminary data.</text>
</comment>
<dbReference type="Pfam" id="PF07883">
    <property type="entry name" value="Cupin_2"/>
    <property type="match status" value="1"/>
</dbReference>
<gene>
    <name evidence="2" type="ORF">GCM10011355_28400</name>
</gene>
<dbReference type="SUPFAM" id="SSF51182">
    <property type="entry name" value="RmlC-like cupins"/>
    <property type="match status" value="1"/>
</dbReference>
<dbReference type="InterPro" id="IPR014710">
    <property type="entry name" value="RmlC-like_jellyroll"/>
</dbReference>
<dbReference type="RefSeq" id="WP_229714593.1">
    <property type="nucleotide sequence ID" value="NZ_BMGZ01000003.1"/>
</dbReference>
<accession>A0A8J3A8U4</accession>
<evidence type="ECO:0000313" key="2">
    <source>
        <dbReference type="EMBL" id="GGI00340.1"/>
    </source>
</evidence>
<evidence type="ECO:0000259" key="1">
    <source>
        <dbReference type="Pfam" id="PF07883"/>
    </source>
</evidence>
<protein>
    <recommendedName>
        <fullName evidence="1">Cupin type-2 domain-containing protein</fullName>
    </recommendedName>
</protein>